<feature type="signal peptide" evidence="1">
    <location>
        <begin position="1"/>
        <end position="22"/>
    </location>
</feature>
<dbReference type="PROSITE" id="PS51257">
    <property type="entry name" value="PROKAR_LIPOPROTEIN"/>
    <property type="match status" value="1"/>
</dbReference>
<keyword evidence="3" id="KW-1185">Reference proteome</keyword>
<protein>
    <recommendedName>
        <fullName evidence="4">TolB protein</fullName>
    </recommendedName>
</protein>
<dbReference type="SUPFAM" id="SSF82171">
    <property type="entry name" value="DPP6 N-terminal domain-like"/>
    <property type="match status" value="1"/>
</dbReference>
<evidence type="ECO:0000313" key="3">
    <source>
        <dbReference type="Proteomes" id="UP000603234"/>
    </source>
</evidence>
<accession>A0ABR6WT64</accession>
<gene>
    <name evidence="2" type="ORF">GH808_05085</name>
</gene>
<evidence type="ECO:0000313" key="2">
    <source>
        <dbReference type="EMBL" id="MBC3803808.1"/>
    </source>
</evidence>
<reference evidence="2 3" key="1">
    <citation type="journal article" date="2020" name="mSystems">
        <title>Defining Genomic and Predicted Metabolic Features of the Acetobacterium Genus.</title>
        <authorList>
            <person name="Ross D.E."/>
            <person name="Marshall C.W."/>
            <person name="Gulliver D."/>
            <person name="May H.D."/>
            <person name="Norman R.S."/>
        </authorList>
    </citation>
    <scope>NUCLEOTIDE SEQUENCE [LARGE SCALE GENOMIC DNA]</scope>
    <source>
        <strain evidence="2 3">DSM 8238</strain>
    </source>
</reference>
<organism evidence="2 3">
    <name type="scientific">Acetobacterium fimetarium</name>
    <dbReference type="NCBI Taxonomy" id="52691"/>
    <lineage>
        <taxon>Bacteria</taxon>
        <taxon>Bacillati</taxon>
        <taxon>Bacillota</taxon>
        <taxon>Clostridia</taxon>
        <taxon>Eubacteriales</taxon>
        <taxon>Eubacteriaceae</taxon>
        <taxon>Acetobacterium</taxon>
    </lineage>
</organism>
<dbReference type="EMBL" id="WJBC01000005">
    <property type="protein sequence ID" value="MBC3803808.1"/>
    <property type="molecule type" value="Genomic_DNA"/>
</dbReference>
<evidence type="ECO:0008006" key="4">
    <source>
        <dbReference type="Google" id="ProtNLM"/>
    </source>
</evidence>
<proteinExistence type="predicted"/>
<dbReference type="RefSeq" id="WP_186841719.1">
    <property type="nucleotide sequence ID" value="NZ_WJBC01000005.1"/>
</dbReference>
<name>A0ABR6WT64_9FIRM</name>
<evidence type="ECO:0000256" key="1">
    <source>
        <dbReference type="SAM" id="SignalP"/>
    </source>
</evidence>
<comment type="caution">
    <text evidence="2">The sequence shown here is derived from an EMBL/GenBank/DDBJ whole genome shotgun (WGS) entry which is preliminary data.</text>
</comment>
<sequence length="376" mass="41890">MKKLKRSIICFVFVVTTAIVTSGCQNVFIPSNRPVVIKEAVSSALRSSHQISIQSCNEIASGVVQDISNSGNNIIVLNSGTTFTIDLLNTDTRQLSAFINSDKKELSALYDTHDTGIYYIQKVVEPASENVNSQLLWTDINKNITRIISTPEENVNQFFAINESGQVVYVNNSNELILADSGGNRTVYQPIRDYSILSVDYIEDEKGFVFMAYDPAKEEKTNLYYAKIEDGSLELSPSLVVENVINFDINKVTNQVVFIKNSSEYQTIGTWKTDDTKTTTIATGNFGTANFTPNGENIFYSQYSANYDSQSQSIWMMNANGDNPLQVTAPLNLNSQLICHPNKSILYFSVEKNAESANTTEDTVLSQTYQITYKID</sequence>
<feature type="chain" id="PRO_5045558470" description="TolB protein" evidence="1">
    <location>
        <begin position="23"/>
        <end position="376"/>
    </location>
</feature>
<dbReference type="Proteomes" id="UP000603234">
    <property type="component" value="Unassembled WGS sequence"/>
</dbReference>
<dbReference type="Gene3D" id="2.120.10.30">
    <property type="entry name" value="TolB, C-terminal domain"/>
    <property type="match status" value="1"/>
</dbReference>
<dbReference type="InterPro" id="IPR011042">
    <property type="entry name" value="6-blade_b-propeller_TolB-like"/>
</dbReference>
<keyword evidence="1" id="KW-0732">Signal</keyword>